<dbReference type="GO" id="GO:0003887">
    <property type="term" value="F:DNA-directed DNA polymerase activity"/>
    <property type="evidence" value="ECO:0007669"/>
    <property type="project" value="UniProtKB-UniRule"/>
</dbReference>
<feature type="active site" evidence="15">
    <location>
        <position position="105"/>
    </location>
</feature>
<evidence type="ECO:0000256" key="6">
    <source>
        <dbReference type="ARBA" id="ARBA00022695"/>
    </source>
</evidence>
<dbReference type="InterPro" id="IPR001126">
    <property type="entry name" value="UmuC"/>
</dbReference>
<comment type="caution">
    <text evidence="17">The sequence shown here is derived from an EMBL/GenBank/DDBJ whole genome shotgun (WGS) entry which is preliminary data.</text>
</comment>
<feature type="binding site" evidence="15">
    <location>
        <position position="104"/>
    </location>
    <ligand>
        <name>Mg(2+)</name>
        <dbReference type="ChEBI" id="CHEBI:18420"/>
    </ligand>
</feature>
<dbReference type="Gene3D" id="1.10.150.20">
    <property type="entry name" value="5' to 3' exonuclease, C-terminal subdomain"/>
    <property type="match status" value="1"/>
</dbReference>
<evidence type="ECO:0000256" key="8">
    <source>
        <dbReference type="ARBA" id="ARBA00022723"/>
    </source>
</evidence>
<dbReference type="Gene3D" id="3.30.1490.100">
    <property type="entry name" value="DNA polymerase, Y-family, little finger domain"/>
    <property type="match status" value="1"/>
</dbReference>
<dbReference type="Gene3D" id="3.40.1170.60">
    <property type="match status" value="1"/>
</dbReference>
<dbReference type="CDD" id="cd03586">
    <property type="entry name" value="PolY_Pol_IV_kappa"/>
    <property type="match status" value="1"/>
</dbReference>
<keyword evidence="12 15" id="KW-0238">DNA-binding</keyword>
<comment type="function">
    <text evidence="15">Poorly processive, error-prone DNA polymerase involved in untargeted mutagenesis. Copies undamaged DNA at stalled replication forks, which arise in vivo from mismatched or misaligned primer ends. These misaligned primers can be extended by PolIV. Exhibits no 3'-5' exonuclease (proofreading) activity. May be involved in translesional synthesis, in conjunction with the beta clamp from PolIII.</text>
</comment>
<keyword evidence="6 15" id="KW-0548">Nucleotidyltransferase</keyword>
<evidence type="ECO:0000313" key="18">
    <source>
        <dbReference type="Proteomes" id="UP000004263"/>
    </source>
</evidence>
<dbReference type="InterPro" id="IPR036775">
    <property type="entry name" value="DNA_pol_Y-fam_lit_finger_sf"/>
</dbReference>
<dbReference type="NCBIfam" id="NF002677">
    <property type="entry name" value="PRK02406.1"/>
    <property type="match status" value="1"/>
</dbReference>
<dbReference type="EC" id="2.7.7.7" evidence="15"/>
<dbReference type="Proteomes" id="UP000004263">
    <property type="component" value="Unassembled WGS sequence"/>
</dbReference>
<keyword evidence="9 15" id="KW-0227">DNA damage</keyword>
<evidence type="ECO:0000259" key="16">
    <source>
        <dbReference type="PROSITE" id="PS50173"/>
    </source>
</evidence>
<comment type="subcellular location">
    <subcellularLocation>
        <location evidence="1 15">Cytoplasm</location>
    </subcellularLocation>
</comment>
<evidence type="ECO:0000256" key="14">
    <source>
        <dbReference type="ARBA" id="ARBA00049244"/>
    </source>
</evidence>
<evidence type="ECO:0000256" key="13">
    <source>
        <dbReference type="ARBA" id="ARBA00023204"/>
    </source>
</evidence>
<comment type="subunit">
    <text evidence="15">Monomer.</text>
</comment>
<evidence type="ECO:0000256" key="2">
    <source>
        <dbReference type="ARBA" id="ARBA00010945"/>
    </source>
</evidence>
<keyword evidence="13 15" id="KW-0234">DNA repair</keyword>
<dbReference type="GO" id="GO:0000287">
    <property type="term" value="F:magnesium ion binding"/>
    <property type="evidence" value="ECO:0007669"/>
    <property type="project" value="UniProtKB-UniRule"/>
</dbReference>
<sequence>MPRQVLHVDCDCFFAAVEMRDSPQYRDIPLAIGGSSDRRGVISTCNYVARAYGVRSAMPSGQALKLCPDLMLIRGDMEKYRRVSREVMSIVESYGLAFEQVSIDEAYIEISPHSPGKIIAQQIRQQVEAEIGITVSVGIAPNKYLAKVASDWNKPNGQFVVEPQALNEFVRTLPVGKIPGVGPKSAEKLANMGIHSCADVQAIELADLLKRFGQFGKKLYDRSRGIDDRTLSNGRERKSLSVERTFANDIESEEELQQVAQDLWLRFQSRIEANAIRLRDVTPFVKVKFADFQVTTLANHQKTVDLDSFIELIQQARRRQEKSIRLIGIGARLKQNLTQMELFDQATAELDIDSSKSSLSSLNSTS</sequence>
<name>Q1N612_9GAMM</name>
<protein>
    <recommendedName>
        <fullName evidence="15">DNA polymerase IV</fullName>
        <shortName evidence="15">Pol IV</shortName>
        <ecNumber evidence="15">2.7.7.7</ecNumber>
    </recommendedName>
</protein>
<dbReference type="PANTHER" id="PTHR11076">
    <property type="entry name" value="DNA REPAIR POLYMERASE UMUC / TRANSFERASE FAMILY MEMBER"/>
    <property type="match status" value="1"/>
</dbReference>
<dbReference type="FunFam" id="1.10.150.20:FF:000019">
    <property type="entry name" value="DNA polymerase IV"/>
    <property type="match status" value="1"/>
</dbReference>
<dbReference type="GO" id="GO:0005829">
    <property type="term" value="C:cytosol"/>
    <property type="evidence" value="ECO:0007669"/>
    <property type="project" value="TreeGrafter"/>
</dbReference>
<dbReference type="HAMAP" id="MF_01113">
    <property type="entry name" value="DNApol_IV"/>
    <property type="match status" value="1"/>
</dbReference>
<keyword evidence="10 15" id="KW-0460">Magnesium</keyword>
<dbReference type="Pfam" id="PF00817">
    <property type="entry name" value="IMS"/>
    <property type="match status" value="1"/>
</dbReference>
<evidence type="ECO:0000256" key="4">
    <source>
        <dbReference type="ARBA" id="ARBA00022490"/>
    </source>
</evidence>
<proteinExistence type="inferred from homology"/>
<dbReference type="InterPro" id="IPR053848">
    <property type="entry name" value="IMS_HHH_1"/>
</dbReference>
<keyword evidence="8 15" id="KW-0479">Metal-binding</keyword>
<dbReference type="InterPro" id="IPR050116">
    <property type="entry name" value="DNA_polymerase-Y"/>
</dbReference>
<dbReference type="RefSeq" id="WP_007017201.1">
    <property type="nucleotide sequence ID" value="NZ_CH724113.1"/>
</dbReference>
<keyword evidence="3 15" id="KW-0515">Mutator protein</keyword>
<reference evidence="17 18" key="1">
    <citation type="submission" date="2006-03" db="EMBL/GenBank/DDBJ databases">
        <authorList>
            <person name="Pinhassi J."/>
            <person name="Pedros-Alio C."/>
            <person name="Ferriera S."/>
            <person name="Johnson J."/>
            <person name="Kravitz S."/>
            <person name="Halpern A."/>
            <person name="Remington K."/>
            <person name="Beeson K."/>
            <person name="Tran B."/>
            <person name="Rogers Y.-H."/>
            <person name="Friedman R."/>
            <person name="Venter J.C."/>
        </authorList>
    </citation>
    <scope>NUCLEOTIDE SEQUENCE [LARGE SCALE GENOMIC DNA]</scope>
    <source>
        <strain evidence="17 18">RED65</strain>
    </source>
</reference>
<dbReference type="HOGENOM" id="CLU_012348_1_2_6"/>
<dbReference type="EMBL" id="AAQH01000001">
    <property type="protein sequence ID" value="EAT13780.1"/>
    <property type="molecule type" value="Genomic_DNA"/>
</dbReference>
<dbReference type="InterPro" id="IPR022880">
    <property type="entry name" value="DNApol_IV"/>
</dbReference>
<evidence type="ECO:0000256" key="5">
    <source>
        <dbReference type="ARBA" id="ARBA00022679"/>
    </source>
</evidence>
<feature type="site" description="Substrate discrimination" evidence="15">
    <location>
        <position position="14"/>
    </location>
</feature>
<dbReference type="OrthoDB" id="9808813at2"/>
<dbReference type="PANTHER" id="PTHR11076:SF33">
    <property type="entry name" value="DNA POLYMERASE KAPPA"/>
    <property type="match status" value="1"/>
</dbReference>
<evidence type="ECO:0000256" key="12">
    <source>
        <dbReference type="ARBA" id="ARBA00023125"/>
    </source>
</evidence>
<dbReference type="SUPFAM" id="SSF56672">
    <property type="entry name" value="DNA/RNA polymerases"/>
    <property type="match status" value="1"/>
</dbReference>
<dbReference type="AlphaFoldDB" id="Q1N612"/>
<comment type="similarity">
    <text evidence="2 15">Belongs to the DNA polymerase type-Y family.</text>
</comment>
<dbReference type="InterPro" id="IPR017961">
    <property type="entry name" value="DNA_pol_Y-fam_little_finger"/>
</dbReference>
<evidence type="ECO:0000256" key="7">
    <source>
        <dbReference type="ARBA" id="ARBA00022705"/>
    </source>
</evidence>
<keyword evidence="11 15" id="KW-0239">DNA-directed DNA polymerase</keyword>
<dbReference type="STRING" id="207949.RED65_10319"/>
<dbReference type="GO" id="GO:0042276">
    <property type="term" value="P:error-prone translesion synthesis"/>
    <property type="evidence" value="ECO:0007669"/>
    <property type="project" value="TreeGrafter"/>
</dbReference>
<dbReference type="GO" id="GO:0009432">
    <property type="term" value="P:SOS response"/>
    <property type="evidence" value="ECO:0007669"/>
    <property type="project" value="UniProtKB-ARBA"/>
</dbReference>
<evidence type="ECO:0000256" key="11">
    <source>
        <dbReference type="ARBA" id="ARBA00022932"/>
    </source>
</evidence>
<dbReference type="SUPFAM" id="SSF100879">
    <property type="entry name" value="Lesion bypass DNA polymerase (Y-family), little finger domain"/>
    <property type="match status" value="1"/>
</dbReference>
<dbReference type="InterPro" id="IPR043502">
    <property type="entry name" value="DNA/RNA_pol_sf"/>
</dbReference>
<dbReference type="InterPro" id="IPR043128">
    <property type="entry name" value="Rev_trsase/Diguanyl_cyclase"/>
</dbReference>
<keyword evidence="5 15" id="KW-0808">Transferase</keyword>
<dbReference type="PROSITE" id="PS50173">
    <property type="entry name" value="UMUC"/>
    <property type="match status" value="1"/>
</dbReference>
<comment type="catalytic activity">
    <reaction evidence="14 15">
        <text>DNA(n) + a 2'-deoxyribonucleoside 5'-triphosphate = DNA(n+1) + diphosphate</text>
        <dbReference type="Rhea" id="RHEA:22508"/>
        <dbReference type="Rhea" id="RHEA-COMP:17339"/>
        <dbReference type="Rhea" id="RHEA-COMP:17340"/>
        <dbReference type="ChEBI" id="CHEBI:33019"/>
        <dbReference type="ChEBI" id="CHEBI:61560"/>
        <dbReference type="ChEBI" id="CHEBI:173112"/>
        <dbReference type="EC" id="2.7.7.7"/>
    </reaction>
</comment>
<gene>
    <name evidence="15" type="primary">dinB</name>
    <name evidence="17" type="ORF">RED65_10319</name>
</gene>
<dbReference type="FunFam" id="3.40.1170.60:FF:000001">
    <property type="entry name" value="DNA polymerase IV"/>
    <property type="match status" value="1"/>
</dbReference>
<comment type="cofactor">
    <cofactor evidence="15">
        <name>Mg(2+)</name>
        <dbReference type="ChEBI" id="CHEBI:18420"/>
    </cofactor>
    <text evidence="15">Binds 2 magnesium ions per subunit.</text>
</comment>
<keyword evidence="18" id="KW-1185">Reference proteome</keyword>
<dbReference type="Pfam" id="PF21999">
    <property type="entry name" value="IMS_HHH_1"/>
    <property type="match status" value="1"/>
</dbReference>
<dbReference type="Gene3D" id="3.30.70.270">
    <property type="match status" value="1"/>
</dbReference>
<dbReference type="Pfam" id="PF11799">
    <property type="entry name" value="IMS_C"/>
    <property type="match status" value="1"/>
</dbReference>
<organism evidence="17 18">
    <name type="scientific">Bermanella marisrubri</name>
    <dbReference type="NCBI Taxonomy" id="207949"/>
    <lineage>
        <taxon>Bacteria</taxon>
        <taxon>Pseudomonadati</taxon>
        <taxon>Pseudomonadota</taxon>
        <taxon>Gammaproteobacteria</taxon>
        <taxon>Oceanospirillales</taxon>
        <taxon>Oceanospirillaceae</taxon>
        <taxon>Bermanella</taxon>
    </lineage>
</organism>
<keyword evidence="7 15" id="KW-0235">DNA replication</keyword>
<dbReference type="GO" id="GO:0006281">
    <property type="term" value="P:DNA repair"/>
    <property type="evidence" value="ECO:0007669"/>
    <property type="project" value="UniProtKB-UniRule"/>
</dbReference>
<evidence type="ECO:0000256" key="3">
    <source>
        <dbReference type="ARBA" id="ARBA00022457"/>
    </source>
</evidence>
<evidence type="ECO:0000256" key="10">
    <source>
        <dbReference type="ARBA" id="ARBA00022842"/>
    </source>
</evidence>
<evidence type="ECO:0000313" key="17">
    <source>
        <dbReference type="EMBL" id="EAT13780.1"/>
    </source>
</evidence>
<evidence type="ECO:0000256" key="9">
    <source>
        <dbReference type="ARBA" id="ARBA00022763"/>
    </source>
</evidence>
<evidence type="ECO:0000256" key="1">
    <source>
        <dbReference type="ARBA" id="ARBA00004496"/>
    </source>
</evidence>
<dbReference type="GO" id="GO:0003684">
    <property type="term" value="F:damaged DNA binding"/>
    <property type="evidence" value="ECO:0007669"/>
    <property type="project" value="InterPro"/>
</dbReference>
<evidence type="ECO:0000256" key="15">
    <source>
        <dbReference type="HAMAP-Rule" id="MF_01113"/>
    </source>
</evidence>
<keyword evidence="4 15" id="KW-0963">Cytoplasm</keyword>
<accession>Q1N612</accession>
<feature type="binding site" evidence="15">
    <location>
        <position position="9"/>
    </location>
    <ligand>
        <name>Mg(2+)</name>
        <dbReference type="ChEBI" id="CHEBI:18420"/>
    </ligand>
</feature>
<dbReference type="GO" id="GO:0006261">
    <property type="term" value="P:DNA-templated DNA replication"/>
    <property type="evidence" value="ECO:0007669"/>
    <property type="project" value="UniProtKB-UniRule"/>
</dbReference>
<feature type="domain" description="UmuC" evidence="16">
    <location>
        <begin position="5"/>
        <end position="182"/>
    </location>
</feature>